<dbReference type="EMBL" id="AGYG01000021">
    <property type="protein sequence ID" value="ENZ37394.1"/>
    <property type="molecule type" value="Genomic_DNA"/>
</dbReference>
<comment type="caution">
    <text evidence="1">The sequence shown here is derived from an EMBL/GenBank/DDBJ whole genome shotgun (WGS) entry which is preliminary data.</text>
</comment>
<sequence>MLKLYVLIKSSGLEYGPGDFCGTGKDGFLCYYKIRLYWEVIEYSGTAIMKFDIEKNYT</sequence>
<evidence type="ECO:0000313" key="2">
    <source>
        <dbReference type="Proteomes" id="UP000013041"/>
    </source>
</evidence>
<gene>
    <name evidence="1" type="ORF">HMPREF1097_03080</name>
</gene>
<protein>
    <submittedName>
        <fullName evidence="1">Uncharacterized protein</fullName>
    </submittedName>
</protein>
<dbReference type="PATRIC" id="fig|997897.5.peg.3252"/>
<dbReference type="AlphaFoldDB" id="R0AX95"/>
<reference evidence="1 2" key="1">
    <citation type="submission" date="2013-01" db="EMBL/GenBank/DDBJ databases">
        <title>The Genome Sequence of Clostridium bolteae 90B8.</title>
        <authorList>
            <consortium name="The Broad Institute Genome Sequencing Platform"/>
            <person name="Earl A."/>
            <person name="Ward D."/>
            <person name="Feldgarden M."/>
            <person name="Gevers D."/>
            <person name="Courvalin P."/>
            <person name="Lambert T."/>
            <person name="Walker B."/>
            <person name="Young S.K."/>
            <person name="Zeng Q."/>
            <person name="Gargeya S."/>
            <person name="Fitzgerald M."/>
            <person name="Haas B."/>
            <person name="Abouelleil A."/>
            <person name="Alvarado L."/>
            <person name="Arachchi H.M."/>
            <person name="Berlin A.M."/>
            <person name="Chapman S.B."/>
            <person name="Dewar J."/>
            <person name="Goldberg J."/>
            <person name="Griggs A."/>
            <person name="Gujja S."/>
            <person name="Hansen M."/>
            <person name="Howarth C."/>
            <person name="Imamovic A."/>
            <person name="Larimer J."/>
            <person name="McCowan C."/>
            <person name="Murphy C."/>
            <person name="Neiman D."/>
            <person name="Pearson M."/>
            <person name="Priest M."/>
            <person name="Roberts A."/>
            <person name="Saif S."/>
            <person name="Shea T."/>
            <person name="Sisk P."/>
            <person name="Sykes S."/>
            <person name="Wortman J."/>
            <person name="Nusbaum C."/>
            <person name="Birren B."/>
        </authorList>
    </citation>
    <scope>NUCLEOTIDE SEQUENCE [LARGE SCALE GENOMIC DNA]</scope>
    <source>
        <strain evidence="1 2">90B8</strain>
    </source>
</reference>
<name>R0AX95_9FIRM</name>
<dbReference type="HOGENOM" id="CLU_2971251_0_0_9"/>
<evidence type="ECO:0000313" key="1">
    <source>
        <dbReference type="EMBL" id="ENZ37394.1"/>
    </source>
</evidence>
<organism evidence="1 2">
    <name type="scientific">Enterocloster bolteae 90B8</name>
    <dbReference type="NCBI Taxonomy" id="997897"/>
    <lineage>
        <taxon>Bacteria</taxon>
        <taxon>Bacillati</taxon>
        <taxon>Bacillota</taxon>
        <taxon>Clostridia</taxon>
        <taxon>Lachnospirales</taxon>
        <taxon>Lachnospiraceae</taxon>
        <taxon>Enterocloster</taxon>
    </lineage>
</organism>
<accession>R0AX95</accession>
<proteinExistence type="predicted"/>
<dbReference type="Proteomes" id="UP000013041">
    <property type="component" value="Unassembled WGS sequence"/>
</dbReference>